<evidence type="ECO:0000259" key="1">
    <source>
        <dbReference type="Pfam" id="PF12571"/>
    </source>
</evidence>
<dbReference type="AlphaFoldDB" id="A0AAC9XXJ0"/>
<dbReference type="RefSeq" id="WP_089368152.1">
    <property type="nucleotide sequence ID" value="NZ_BJXZ01000002.1"/>
</dbReference>
<organism evidence="2 3">
    <name type="scientific">Pseudoalteromonas nigrifaciens</name>
    <dbReference type="NCBI Taxonomy" id="28109"/>
    <lineage>
        <taxon>Bacteria</taxon>
        <taxon>Pseudomonadati</taxon>
        <taxon>Pseudomonadota</taxon>
        <taxon>Gammaproteobacteria</taxon>
        <taxon>Alteromonadales</taxon>
        <taxon>Pseudoalteromonadaceae</taxon>
        <taxon>Pseudoalteromonas</taxon>
    </lineage>
</organism>
<accession>A0AAC9XXJ0</accession>
<proteinExistence type="predicted"/>
<keyword evidence="3" id="KW-1185">Reference proteome</keyword>
<evidence type="ECO:0000313" key="2">
    <source>
        <dbReference type="EMBL" id="ASM53794.1"/>
    </source>
</evidence>
<feature type="domain" description="Phage tail fibre protein N-terminal" evidence="1">
    <location>
        <begin position="3"/>
        <end position="156"/>
    </location>
</feature>
<dbReference type="KEGG" id="png:PNIG_a1672"/>
<reference evidence="2 3" key="1">
    <citation type="submission" date="2015-03" db="EMBL/GenBank/DDBJ databases">
        <authorList>
            <person name="Xie B.-B."/>
            <person name="Rong J.-C."/>
            <person name="Qin Q.-L."/>
            <person name="Zhang Y.-Z."/>
        </authorList>
    </citation>
    <scope>NUCLEOTIDE SEQUENCE [LARGE SCALE GENOMIC DNA]</scope>
    <source>
        <strain evidence="2 3">KMM 661</strain>
    </source>
</reference>
<dbReference type="InterPro" id="IPR022225">
    <property type="entry name" value="Phage_tail_fibre_N"/>
</dbReference>
<protein>
    <recommendedName>
        <fullName evidence="1">Phage tail fibre protein N-terminal domain-containing protein</fullName>
    </recommendedName>
</protein>
<gene>
    <name evidence="2" type="ORF">PNIG_a1672</name>
</gene>
<evidence type="ECO:0000313" key="3">
    <source>
        <dbReference type="Proteomes" id="UP000198329"/>
    </source>
</evidence>
<name>A0AAC9XXJ0_9GAMM</name>
<dbReference type="GeneID" id="300941456"/>
<dbReference type="Proteomes" id="UP000198329">
    <property type="component" value="Chromosome I"/>
</dbReference>
<dbReference type="EMBL" id="CP011036">
    <property type="protein sequence ID" value="ASM53794.1"/>
    <property type="molecule type" value="Genomic_DNA"/>
</dbReference>
<dbReference type="Pfam" id="PF12571">
    <property type="entry name" value="Phage_tail_fib"/>
    <property type="match status" value="1"/>
</dbReference>
<sequence length="817" mass="91441">MASVITIAGEKLFAEKAQANEQLDIDTFIFANVPAQDPAAPINRDELLPSDHIVHQQIVQQVGRINENVVVYSTVLDSVTGPFEFNWVGLFSSVNQTLVAINHIPSTAKTITEPGAAGNTLNRNFGIEYSGIADLTGINVAPETWQLDFTARLSGMDELTQQLAKDLNGVDSFIDDGFKVTPRSALNSFEIKPGVGYINGLRAELKEVTYLNVSEYPKYVYGDAYFEGDAASTWAPRVQCYTSDVEIDDFIDEQGRKHFLAKLAIIHGYNEVEEKRIKFNLRQDSSVRAFEKLDDAKKDRLLKLDQEFKVNERNAVYKVRKKNEEVVDNTLAIQLYENDFIGKLMMDKEVTEKNLGIVAGDVAYDLFNIDILDSVRDILIEKNIKFVIDSSEDIAIRREFKFVRSLDLKPLRIKTAGGGGFLRTGIVKDEIEGQKVLSVGEQKTFVKGVRLEGGLPVRFSSLVGSDGKLPNRRGRNTTCLYLGNMYDFEIDVILSYGENAIYGKSIFNGSGKVNIEWCHKGWALKPLSIGSAGSACTSLDFNTNFDFTIHPFDIENVVYSKFKGYCQAIRMQYEHYESDEIAIIFRDEGLGSVSFEYGIEAVEAMYRYNSIVPSYIDMKLRIELGNSKENHFEIDASRVSNVPFLDQAYFSTIPPGVLAFKNTQFSGSTVRQSTNETPVFHKPNKETRISLDGGYIESGEYFKMKSNNSIWENVSSTGARFENGFLYPDGNETNFNVNNGINLIDLGEIEIDSNGEVEINAPSGFGRILFVNIHVVRSTNESINGLTIMERKSFSWKYKTGLGNGFFVNASILCLKS</sequence>